<proteinExistence type="predicted"/>
<accession>A0A2T2X369</accession>
<dbReference type="SUPFAM" id="SSF53448">
    <property type="entry name" value="Nucleotide-diphospho-sugar transferases"/>
    <property type="match status" value="1"/>
</dbReference>
<organism evidence="2 3">
    <name type="scientific">Sulfobacillus benefaciens</name>
    <dbReference type="NCBI Taxonomy" id="453960"/>
    <lineage>
        <taxon>Bacteria</taxon>
        <taxon>Bacillati</taxon>
        <taxon>Bacillota</taxon>
        <taxon>Clostridia</taxon>
        <taxon>Eubacteriales</taxon>
        <taxon>Clostridiales Family XVII. Incertae Sedis</taxon>
        <taxon>Sulfobacillus</taxon>
    </lineage>
</organism>
<dbReference type="Pfam" id="PF00535">
    <property type="entry name" value="Glycos_transf_2"/>
    <property type="match status" value="1"/>
</dbReference>
<protein>
    <recommendedName>
        <fullName evidence="1">Glycosyltransferase 2-like domain-containing protein</fullName>
    </recommendedName>
</protein>
<dbReference type="PANTHER" id="PTHR43685">
    <property type="entry name" value="GLYCOSYLTRANSFERASE"/>
    <property type="match status" value="1"/>
</dbReference>
<dbReference type="InterPro" id="IPR050834">
    <property type="entry name" value="Glycosyltransf_2"/>
</dbReference>
<dbReference type="InterPro" id="IPR001173">
    <property type="entry name" value="Glyco_trans_2-like"/>
</dbReference>
<name>A0A2T2X369_9FIRM</name>
<sequence length="290" mass="32856">MSQLKELSVCVSTLGRLSAVDRLLQSLSRMADQEFDDFEVVIVDQNPDSRIRNLAADYANILPRVQYVATPGDTGSSKGRNVAAKGSRGRWMLFSDDDAWMIPGMGTRIRDKILQDHENILWLGRMVNQQGQSQRRQYPRQAEWIRDAAALWRVSAFCMISGSVFGKIGPFDERLGLGTYFGGDEDTDLLLRAMAQGFPIRFEPRLTFGHVANPHPSDDKVLGQARGRGALVRKYETTSLGQNLRQSLNQYLWDIRWKRPVVRMLGRNESARHKDLILSGVAQGYRDWQG</sequence>
<comment type="caution">
    <text evidence="2">The sequence shown here is derived from an EMBL/GenBank/DDBJ whole genome shotgun (WGS) entry which is preliminary data.</text>
</comment>
<evidence type="ECO:0000313" key="3">
    <source>
        <dbReference type="Proteomes" id="UP000242699"/>
    </source>
</evidence>
<dbReference type="AlphaFoldDB" id="A0A2T2X369"/>
<evidence type="ECO:0000313" key="2">
    <source>
        <dbReference type="EMBL" id="PSR28898.1"/>
    </source>
</evidence>
<dbReference type="InterPro" id="IPR029044">
    <property type="entry name" value="Nucleotide-diphossugar_trans"/>
</dbReference>
<feature type="domain" description="Glycosyltransferase 2-like" evidence="1">
    <location>
        <begin position="8"/>
        <end position="140"/>
    </location>
</feature>
<dbReference type="EMBL" id="PXYT01000018">
    <property type="protein sequence ID" value="PSR28898.1"/>
    <property type="molecule type" value="Genomic_DNA"/>
</dbReference>
<reference evidence="2 3" key="1">
    <citation type="journal article" date="2014" name="BMC Genomics">
        <title>Comparison of environmental and isolate Sulfobacillus genomes reveals diverse carbon, sulfur, nitrogen, and hydrogen metabolisms.</title>
        <authorList>
            <person name="Justice N.B."/>
            <person name="Norman A."/>
            <person name="Brown C.T."/>
            <person name="Singh A."/>
            <person name="Thomas B.C."/>
            <person name="Banfield J.F."/>
        </authorList>
    </citation>
    <scope>NUCLEOTIDE SEQUENCE [LARGE SCALE GENOMIC DNA]</scope>
    <source>
        <strain evidence="2">AMDSBA1</strain>
    </source>
</reference>
<evidence type="ECO:0000259" key="1">
    <source>
        <dbReference type="Pfam" id="PF00535"/>
    </source>
</evidence>
<dbReference type="Proteomes" id="UP000242699">
    <property type="component" value="Unassembled WGS sequence"/>
</dbReference>
<dbReference type="PANTHER" id="PTHR43685:SF2">
    <property type="entry name" value="GLYCOSYLTRANSFERASE 2-LIKE DOMAIN-CONTAINING PROTEIN"/>
    <property type="match status" value="1"/>
</dbReference>
<gene>
    <name evidence="2" type="ORF">C7B43_09455</name>
</gene>
<dbReference type="Gene3D" id="3.90.550.10">
    <property type="entry name" value="Spore Coat Polysaccharide Biosynthesis Protein SpsA, Chain A"/>
    <property type="match status" value="1"/>
</dbReference>